<dbReference type="PANTHER" id="PTHR43420">
    <property type="entry name" value="ACETYLTRANSFERASE"/>
    <property type="match status" value="1"/>
</dbReference>
<dbReference type="AlphaFoldDB" id="A3V9N5"/>
<dbReference type="STRING" id="314271.RB2654_18623"/>
<dbReference type="SUPFAM" id="SSF55729">
    <property type="entry name" value="Acyl-CoA N-acyltransferases (Nat)"/>
    <property type="match status" value="1"/>
</dbReference>
<dbReference type="HOGENOM" id="CLU_013985_23_2_5"/>
<gene>
    <name evidence="4" type="ORF">RB2654_18623</name>
</gene>
<evidence type="ECO:0000256" key="2">
    <source>
        <dbReference type="ARBA" id="ARBA00023315"/>
    </source>
</evidence>
<evidence type="ECO:0000259" key="3">
    <source>
        <dbReference type="PROSITE" id="PS51186"/>
    </source>
</evidence>
<dbReference type="InterPro" id="IPR000182">
    <property type="entry name" value="GNAT_dom"/>
</dbReference>
<evidence type="ECO:0000256" key="1">
    <source>
        <dbReference type="ARBA" id="ARBA00022679"/>
    </source>
</evidence>
<dbReference type="GO" id="GO:0016747">
    <property type="term" value="F:acyltransferase activity, transferring groups other than amino-acyl groups"/>
    <property type="evidence" value="ECO:0007669"/>
    <property type="project" value="InterPro"/>
</dbReference>
<dbReference type="CDD" id="cd04301">
    <property type="entry name" value="NAT_SF"/>
    <property type="match status" value="1"/>
</dbReference>
<protein>
    <submittedName>
        <fullName evidence="4">Putative acetyltransferase</fullName>
    </submittedName>
</protein>
<organism evidence="4 5">
    <name type="scientific">Maritimibacter alkaliphilus HTCC2654</name>
    <dbReference type="NCBI Taxonomy" id="314271"/>
    <lineage>
        <taxon>Bacteria</taxon>
        <taxon>Pseudomonadati</taxon>
        <taxon>Pseudomonadota</taxon>
        <taxon>Alphaproteobacteria</taxon>
        <taxon>Rhodobacterales</taxon>
        <taxon>Roseobacteraceae</taxon>
        <taxon>Maritimibacter</taxon>
    </lineage>
</organism>
<dbReference type="PROSITE" id="PS51186">
    <property type="entry name" value="GNAT"/>
    <property type="match status" value="1"/>
</dbReference>
<keyword evidence="1 4" id="KW-0808">Transferase</keyword>
<dbReference type="PANTHER" id="PTHR43420:SF12">
    <property type="entry name" value="N-ACETYLTRANSFERASE DOMAIN-CONTAINING PROTEIN"/>
    <property type="match status" value="1"/>
</dbReference>
<sequence>MADIYAAAFPDGRAWSALELSGLVGGPGGFAVYTDAGFAVGRAIAGEAELVTLAVAPEARRRGEGRALLAAFERAVQDRDGETAFLEVAADNTAAIALYLAAGWVENGRRRGYYPRPDGAAVDAILMTKLLA</sequence>
<evidence type="ECO:0000313" key="5">
    <source>
        <dbReference type="Proteomes" id="UP000002931"/>
    </source>
</evidence>
<dbReference type="EMBL" id="AAMT01000001">
    <property type="protein sequence ID" value="EAQ14626.1"/>
    <property type="molecule type" value="Genomic_DNA"/>
</dbReference>
<dbReference type="InterPro" id="IPR050680">
    <property type="entry name" value="YpeA/RimI_acetyltransf"/>
</dbReference>
<keyword evidence="2" id="KW-0012">Acyltransferase</keyword>
<accession>A3V9N5</accession>
<dbReference type="OrthoDB" id="9804026at2"/>
<dbReference type="Gene3D" id="3.40.630.30">
    <property type="match status" value="1"/>
</dbReference>
<comment type="caution">
    <text evidence="4">The sequence shown here is derived from an EMBL/GenBank/DDBJ whole genome shotgun (WGS) entry which is preliminary data.</text>
</comment>
<dbReference type="RefSeq" id="WP_008334368.1">
    <property type="nucleotide sequence ID" value="NZ_CH902578.1"/>
</dbReference>
<dbReference type="InterPro" id="IPR016181">
    <property type="entry name" value="Acyl_CoA_acyltransferase"/>
</dbReference>
<evidence type="ECO:0000313" key="4">
    <source>
        <dbReference type="EMBL" id="EAQ14626.1"/>
    </source>
</evidence>
<proteinExistence type="predicted"/>
<dbReference type="Proteomes" id="UP000002931">
    <property type="component" value="Unassembled WGS sequence"/>
</dbReference>
<name>A3V9N5_9RHOB</name>
<dbReference type="Pfam" id="PF00583">
    <property type="entry name" value="Acetyltransf_1"/>
    <property type="match status" value="1"/>
</dbReference>
<keyword evidence="5" id="KW-1185">Reference proteome</keyword>
<dbReference type="eggNOG" id="COG0456">
    <property type="taxonomic scope" value="Bacteria"/>
</dbReference>
<feature type="domain" description="N-acetyltransferase" evidence="3">
    <location>
        <begin position="1"/>
        <end position="132"/>
    </location>
</feature>
<reference evidence="4 5" key="1">
    <citation type="journal article" date="2010" name="J. Bacteriol.">
        <title>Genome sequences of Pelagibaca bermudensis HTCC2601T and Maritimibacter alkaliphilus HTCC2654T, the type strains of two marine Roseobacter genera.</title>
        <authorList>
            <person name="Thrash J.C."/>
            <person name="Cho J.C."/>
            <person name="Ferriera S."/>
            <person name="Johnson J."/>
            <person name="Vergin K.L."/>
            <person name="Giovannoni S.J."/>
        </authorList>
    </citation>
    <scope>NUCLEOTIDE SEQUENCE [LARGE SCALE GENOMIC DNA]</scope>
    <source>
        <strain evidence="4 5">HTCC2654</strain>
    </source>
</reference>